<dbReference type="Pfam" id="PF00326">
    <property type="entry name" value="Peptidase_S9"/>
    <property type="match status" value="1"/>
</dbReference>
<accession>A0ABD4K630</accession>
<evidence type="ECO:0000313" key="3">
    <source>
        <dbReference type="EMBL" id="MBF4177284.1"/>
    </source>
</evidence>
<dbReference type="Proteomes" id="UP000628560">
    <property type="component" value="Unassembled WGS sequence"/>
</dbReference>
<dbReference type="RefSeq" id="WP_194512596.1">
    <property type="nucleotide sequence ID" value="NZ_JADIXP010000003.1"/>
</dbReference>
<evidence type="ECO:0000313" key="4">
    <source>
        <dbReference type="Proteomes" id="UP000628560"/>
    </source>
</evidence>
<dbReference type="InterPro" id="IPR001375">
    <property type="entry name" value="Peptidase_S9_cat"/>
</dbReference>
<proteinExistence type="predicted"/>
<keyword evidence="1" id="KW-0378">Hydrolase</keyword>
<dbReference type="AlphaFoldDB" id="A0ABD4K630"/>
<dbReference type="InterPro" id="IPR029058">
    <property type="entry name" value="AB_hydrolase_fold"/>
</dbReference>
<name>A0ABD4K630_9ENTR</name>
<evidence type="ECO:0000256" key="1">
    <source>
        <dbReference type="ARBA" id="ARBA00022801"/>
    </source>
</evidence>
<dbReference type="GO" id="GO:0052689">
    <property type="term" value="F:carboxylic ester hydrolase activity"/>
    <property type="evidence" value="ECO:0007669"/>
    <property type="project" value="UniProtKB-ARBA"/>
</dbReference>
<sequence>MIELKTQRLGDHEILHAFPAGLSEQPLPVIIFYHGFTSSKLVYSYFAVALAQAGFRVLMPDAPEHGARFTGDEQARLGQFWQILHGSLTEFAGLRDALYAAGLVADERLAVAGASMGGMTALGIMARHPEVKCVASLMGSGYFTSLSQTLFPPQAQDVESVLTTLEEWDVTLALPRLADRPLLLWHGEADDIVPAAETFRLQQALLREGLDKNLTCLWEAGVGHRITPTALDATTGFFQKHL</sequence>
<dbReference type="PANTHER" id="PTHR22946">
    <property type="entry name" value="DIENELACTONE HYDROLASE DOMAIN-CONTAINING PROTEIN-RELATED"/>
    <property type="match status" value="1"/>
</dbReference>
<dbReference type="SUPFAM" id="SSF53474">
    <property type="entry name" value="alpha/beta-Hydrolases"/>
    <property type="match status" value="1"/>
</dbReference>
<evidence type="ECO:0000259" key="2">
    <source>
        <dbReference type="Pfam" id="PF00326"/>
    </source>
</evidence>
<protein>
    <submittedName>
        <fullName evidence="3">Esterase</fullName>
    </submittedName>
</protein>
<dbReference type="EMBL" id="JADIXP010000003">
    <property type="protein sequence ID" value="MBF4177284.1"/>
    <property type="molecule type" value="Genomic_DNA"/>
</dbReference>
<dbReference type="PANTHER" id="PTHR22946:SF9">
    <property type="entry name" value="POLYKETIDE TRANSFERASE AF380"/>
    <property type="match status" value="1"/>
</dbReference>
<organism evidence="3 4">
    <name type="scientific">Lelliottia nimipressuralis</name>
    <dbReference type="NCBI Taxonomy" id="69220"/>
    <lineage>
        <taxon>Bacteria</taxon>
        <taxon>Pseudomonadati</taxon>
        <taxon>Pseudomonadota</taxon>
        <taxon>Gammaproteobacteria</taxon>
        <taxon>Enterobacterales</taxon>
        <taxon>Enterobacteriaceae</taxon>
        <taxon>Lelliottia</taxon>
    </lineage>
</organism>
<feature type="domain" description="Peptidase S9 prolyl oligopeptidase catalytic" evidence="2">
    <location>
        <begin position="51"/>
        <end position="234"/>
    </location>
</feature>
<reference evidence="3 4" key="1">
    <citation type="submission" date="2020-11" db="EMBL/GenBank/DDBJ databases">
        <title>Identification of Lelliottia nimipressuralis from Wound Infection by Whole Genome-Based Bacterial Identification.</title>
        <authorList>
            <person name="Navarathna D.H."/>
            <person name="Choi H."/>
            <person name="Jinadatha C."/>
            <person name="Chatterjee P."/>
            <person name="Hwang M."/>
        </authorList>
    </citation>
    <scope>NUCLEOTIDE SEQUENCE [LARGE SCALE GENOMIC DNA]</scope>
    <source>
        <strain evidence="3 4">DN2020</strain>
    </source>
</reference>
<dbReference type="Gene3D" id="3.40.50.1820">
    <property type="entry name" value="alpha/beta hydrolase"/>
    <property type="match status" value="1"/>
</dbReference>
<comment type="caution">
    <text evidence="3">The sequence shown here is derived from an EMBL/GenBank/DDBJ whole genome shotgun (WGS) entry which is preliminary data.</text>
</comment>
<dbReference type="InterPro" id="IPR050261">
    <property type="entry name" value="FrsA_esterase"/>
</dbReference>
<gene>
    <name evidence="3" type="primary">yjfP</name>
    <name evidence="3" type="ORF">ISP11_05335</name>
</gene>
<dbReference type="NCBIfam" id="NF007857">
    <property type="entry name" value="PRK10566.1"/>
    <property type="match status" value="1"/>
</dbReference>